<dbReference type="EMBL" id="CP041090">
    <property type="protein sequence ID" value="QDF41611.1"/>
    <property type="molecule type" value="Genomic_DNA"/>
</dbReference>
<dbReference type="InterPro" id="IPR002347">
    <property type="entry name" value="SDR_fam"/>
</dbReference>
<accession>A0ABX5WGH3</accession>
<evidence type="ECO:0000256" key="1">
    <source>
        <dbReference type="ARBA" id="ARBA00006484"/>
    </source>
</evidence>
<dbReference type="Pfam" id="PF00106">
    <property type="entry name" value="adh_short"/>
    <property type="match status" value="1"/>
</dbReference>
<dbReference type="PRINTS" id="PR00081">
    <property type="entry name" value="GDHRDH"/>
</dbReference>
<name>A0ABX5WGH3_9BRAD</name>
<dbReference type="InterPro" id="IPR051911">
    <property type="entry name" value="SDR_oxidoreductase"/>
</dbReference>
<gene>
    <name evidence="5" type="ORF">FJN17_30750</name>
</gene>
<dbReference type="CDD" id="cd05374">
    <property type="entry name" value="17beta-HSD-like_SDR_c"/>
    <property type="match status" value="1"/>
</dbReference>
<evidence type="ECO:0000259" key="4">
    <source>
        <dbReference type="SMART" id="SM00822"/>
    </source>
</evidence>
<reference evidence="6" key="1">
    <citation type="submission" date="2019-06" db="EMBL/GenBank/DDBJ databases">
        <title>Whole-Genome Sequence of Bradyrhizobium sp. 3 Strain 65S1MB.</title>
        <authorList>
            <person name="Bromfield E.S.P."/>
            <person name="Cloutier S."/>
            <person name="Nguyen H.D.T."/>
        </authorList>
    </citation>
    <scope>NUCLEOTIDE SEQUENCE [LARGE SCALE GENOMIC DNA]</scope>
    <source>
        <strain evidence="6">65S1MB</strain>
    </source>
</reference>
<dbReference type="Proteomes" id="UP000319298">
    <property type="component" value="Chromosome"/>
</dbReference>
<dbReference type="PANTHER" id="PTHR43976">
    <property type="entry name" value="SHORT CHAIN DEHYDROGENASE"/>
    <property type="match status" value="1"/>
</dbReference>
<sequence length="276" mass="29252">MTASKTWFISGSSRGLGRALTEAALAAGNRVVASARDTVPLEPLRERFGERLRLAKLDVTDDAAAQAAIGLAVEAYGDIDVVVNNAGYGELGSVEDTGLASFRQQIEVNLIGTIIVTKAAIPVLRRQRRGHIVQVSSVGGRIGAPARAAYSAANWGVEGFSESLAREMALIGVHVTIVEPGGFRTGFAQTAHATGEGRAEYDVVVGAAVRMQRDYDGRQPGDPAKAAAVLLKLVEMDRPPLRIALGSDAVNAISATDRQRLEELESWRALSVSTDY</sequence>
<evidence type="ECO:0000313" key="6">
    <source>
        <dbReference type="Proteomes" id="UP000319298"/>
    </source>
</evidence>
<dbReference type="PRINTS" id="PR00080">
    <property type="entry name" value="SDRFAMILY"/>
</dbReference>
<evidence type="ECO:0000313" key="5">
    <source>
        <dbReference type="EMBL" id="QDF41611.1"/>
    </source>
</evidence>
<keyword evidence="2" id="KW-0560">Oxidoreductase</keyword>
<dbReference type="RefSeq" id="WP_140482409.1">
    <property type="nucleotide sequence ID" value="NZ_CP041090.2"/>
</dbReference>
<dbReference type="SUPFAM" id="SSF51735">
    <property type="entry name" value="NAD(P)-binding Rossmann-fold domains"/>
    <property type="match status" value="1"/>
</dbReference>
<dbReference type="InterPro" id="IPR057326">
    <property type="entry name" value="KR_dom"/>
</dbReference>
<reference evidence="5 6" key="2">
    <citation type="journal article" date="2020" name="Int. J. Syst. Evol. Microbiol.">
        <title>Description and complete genome sequences of Bradyrhizobium symbiodeficiens sp. nov., a non-symbiotic bacterium associated with legumes native to Canada.</title>
        <authorList>
            <person name="Bromfield E.S.P."/>
            <person name="Cloutier S."/>
            <person name="Nguyen H.D.T."/>
        </authorList>
    </citation>
    <scope>NUCLEOTIDE SEQUENCE [LARGE SCALE GENOMIC DNA]</scope>
    <source>
        <strain evidence="5 6">65S1MB</strain>
    </source>
</reference>
<dbReference type="SMART" id="SM00822">
    <property type="entry name" value="PKS_KR"/>
    <property type="match status" value="1"/>
</dbReference>
<dbReference type="Gene3D" id="3.40.50.720">
    <property type="entry name" value="NAD(P)-binding Rossmann-like Domain"/>
    <property type="match status" value="1"/>
</dbReference>
<dbReference type="NCBIfam" id="NF006114">
    <property type="entry name" value="PRK08263.1"/>
    <property type="match status" value="1"/>
</dbReference>
<protein>
    <submittedName>
        <fullName evidence="5">SDR family NAD(P)-dependent oxidoreductase</fullName>
    </submittedName>
</protein>
<dbReference type="InterPro" id="IPR036291">
    <property type="entry name" value="NAD(P)-bd_dom_sf"/>
</dbReference>
<feature type="domain" description="Ketoreductase" evidence="4">
    <location>
        <begin position="5"/>
        <end position="186"/>
    </location>
</feature>
<dbReference type="PANTHER" id="PTHR43976:SF16">
    <property type="entry name" value="SHORT-CHAIN DEHYDROGENASE_REDUCTASE FAMILY PROTEIN"/>
    <property type="match status" value="1"/>
</dbReference>
<evidence type="ECO:0000256" key="2">
    <source>
        <dbReference type="ARBA" id="ARBA00023002"/>
    </source>
</evidence>
<evidence type="ECO:0000256" key="3">
    <source>
        <dbReference type="RuleBase" id="RU000363"/>
    </source>
</evidence>
<proteinExistence type="inferred from homology"/>
<comment type="similarity">
    <text evidence="1 3">Belongs to the short-chain dehydrogenases/reductases (SDR) family.</text>
</comment>
<keyword evidence="6" id="KW-1185">Reference proteome</keyword>
<organism evidence="5 6">
    <name type="scientific">Bradyrhizobium symbiodeficiens</name>
    <dbReference type="NCBI Taxonomy" id="1404367"/>
    <lineage>
        <taxon>Bacteria</taxon>
        <taxon>Pseudomonadati</taxon>
        <taxon>Pseudomonadota</taxon>
        <taxon>Alphaproteobacteria</taxon>
        <taxon>Hyphomicrobiales</taxon>
        <taxon>Nitrobacteraceae</taxon>
        <taxon>Bradyrhizobium</taxon>
    </lineage>
</organism>